<feature type="transmembrane region" description="Helical" evidence="1">
    <location>
        <begin position="29"/>
        <end position="47"/>
    </location>
</feature>
<dbReference type="KEGG" id="awd:AWOD_I_1326"/>
<gene>
    <name evidence="2" type="ORF">AWOD_I_1326</name>
</gene>
<dbReference type="STRING" id="80852.AWOD_I_1326"/>
<name>A0A090IST6_9GAMM</name>
<reference evidence="3" key="1">
    <citation type="submission" date="2014-09" db="EMBL/GenBank/DDBJ databases">
        <authorList>
            <person name="Hjerde E."/>
        </authorList>
    </citation>
    <scope>NUCLEOTIDE SEQUENCE [LARGE SCALE GENOMIC DNA]</scope>
    <source>
        <strain evidence="3">06/09/139</strain>
    </source>
</reference>
<keyword evidence="1" id="KW-0472">Membrane</keyword>
<feature type="transmembrane region" description="Helical" evidence="1">
    <location>
        <begin position="131"/>
        <end position="157"/>
    </location>
</feature>
<dbReference type="GeneID" id="28540885"/>
<keyword evidence="1" id="KW-0812">Transmembrane</keyword>
<dbReference type="AlphaFoldDB" id="A0A090IST6"/>
<dbReference type="PATRIC" id="fig|80852.17.peg.1364"/>
<dbReference type="InterPro" id="IPR026267">
    <property type="entry name" value="YgjV"/>
</dbReference>
<accession>A0A090IST6</accession>
<keyword evidence="1" id="KW-1133">Transmembrane helix</keyword>
<organism evidence="2 3">
    <name type="scientific">Aliivibrio wodanis</name>
    <dbReference type="NCBI Taxonomy" id="80852"/>
    <lineage>
        <taxon>Bacteria</taxon>
        <taxon>Pseudomonadati</taxon>
        <taxon>Pseudomonadota</taxon>
        <taxon>Gammaproteobacteria</taxon>
        <taxon>Vibrionales</taxon>
        <taxon>Vibrionaceae</taxon>
        <taxon>Aliivibrio</taxon>
    </lineage>
</organism>
<dbReference type="PIRSF" id="PIRSF011443">
    <property type="entry name" value="YgjV"/>
    <property type="match status" value="1"/>
</dbReference>
<dbReference type="EMBL" id="LN554846">
    <property type="protein sequence ID" value="CED71405.1"/>
    <property type="molecule type" value="Genomic_DNA"/>
</dbReference>
<feature type="transmembrane region" description="Helical" evidence="1">
    <location>
        <begin position="53"/>
        <end position="73"/>
    </location>
</feature>
<dbReference type="Pfam" id="PF10688">
    <property type="entry name" value="Imp-YgjV"/>
    <property type="match status" value="1"/>
</dbReference>
<dbReference type="OrthoDB" id="7858522at2"/>
<feature type="transmembrane region" description="Helical" evidence="1">
    <location>
        <begin position="6"/>
        <end position="22"/>
    </location>
</feature>
<evidence type="ECO:0000313" key="3">
    <source>
        <dbReference type="Proteomes" id="UP000032427"/>
    </source>
</evidence>
<dbReference type="HOGENOM" id="CLU_107941_1_0_6"/>
<feature type="transmembrane region" description="Helical" evidence="1">
    <location>
        <begin position="85"/>
        <end position="111"/>
    </location>
</feature>
<sequence length="172" mass="19496">MSLFFISQILVAIAIGFDLMSFQFKERKRIVACLFCAGILISSHFILLEQWTAAGLMMIATVRYLTSIFSTALKLKYLFCSLSIITSIVTYSGLASILSCIGSMFQTVAAFNQDDKRLRELMVIGTSFWLVHNYVIGSPTAVLMEVLFISSNLVGYYRFYYKKQLRSESTHE</sequence>
<dbReference type="Proteomes" id="UP000032427">
    <property type="component" value="Chromosome 1"/>
</dbReference>
<protein>
    <submittedName>
        <fullName evidence="2">Membrane protein</fullName>
    </submittedName>
</protein>
<proteinExistence type="predicted"/>
<keyword evidence="3" id="KW-1185">Reference proteome</keyword>
<evidence type="ECO:0000313" key="2">
    <source>
        <dbReference type="EMBL" id="CED71405.1"/>
    </source>
</evidence>
<dbReference type="InterPro" id="IPR019629">
    <property type="entry name" value="Uncharacterised_HI1736/YgjV"/>
</dbReference>
<evidence type="ECO:0000256" key="1">
    <source>
        <dbReference type="SAM" id="Phobius"/>
    </source>
</evidence>